<evidence type="ECO:0000313" key="3">
    <source>
        <dbReference type="Proteomes" id="UP000054623"/>
    </source>
</evidence>
<evidence type="ECO:0000313" key="2">
    <source>
        <dbReference type="EMBL" id="KTE90159.1"/>
    </source>
</evidence>
<organism evidence="1">
    <name type="scientific">Desulfitobacterium hafniense</name>
    <name type="common">Desulfitobacterium frappieri</name>
    <dbReference type="NCBI Taxonomy" id="49338"/>
    <lineage>
        <taxon>Bacteria</taxon>
        <taxon>Bacillati</taxon>
        <taxon>Bacillota</taxon>
        <taxon>Clostridia</taxon>
        <taxon>Eubacteriales</taxon>
        <taxon>Desulfitobacteriaceae</taxon>
        <taxon>Desulfitobacterium</taxon>
    </lineage>
</organism>
<reference evidence="1" key="1">
    <citation type="submission" date="2014-07" db="EMBL/GenBank/DDBJ databases">
        <authorList>
            <person name="Hornung V.Bastian."/>
        </authorList>
    </citation>
    <scope>NUCLEOTIDE SEQUENCE</scope>
    <source>
        <strain evidence="1">PCE-S</strain>
    </source>
</reference>
<dbReference type="EMBL" id="LOCK01000050">
    <property type="protein sequence ID" value="KTE90159.1"/>
    <property type="molecule type" value="Genomic_DNA"/>
</dbReference>
<dbReference type="EMBL" id="LK996017">
    <property type="protein sequence ID" value="CDX02750.1"/>
    <property type="molecule type" value="Genomic_DNA"/>
</dbReference>
<dbReference type="RefSeq" id="WP_011460494.1">
    <property type="nucleotide sequence ID" value="NZ_JAYFNZ010000011.1"/>
</dbReference>
<proteinExistence type="predicted"/>
<sequence length="105" mass="11946">MKFFSLQAGRRLETEFLAFDITSISSCSELIRQVKYGKNKEGDRLPQTNLALLLGEQSGLPAYYRKLPDNVSDVKTIASHLKDITFLKLDKIKLFVDRGFYSSLP</sequence>
<evidence type="ECO:0008006" key="4">
    <source>
        <dbReference type="Google" id="ProtNLM"/>
    </source>
</evidence>
<name>A0A098B315_DESHA</name>
<gene>
    <name evidence="2" type="ORF">AT727_09535</name>
    <name evidence="1" type="ORF">DPCES_2863</name>
</gene>
<evidence type="ECO:0000313" key="1">
    <source>
        <dbReference type="EMBL" id="CDX02750.1"/>
    </source>
</evidence>
<protein>
    <recommendedName>
        <fullName evidence="4">Transposase IS4-like domain-containing protein</fullName>
    </recommendedName>
</protein>
<dbReference type="PATRIC" id="fig|49338.4.peg.3077"/>
<dbReference type="Proteomes" id="UP000054623">
    <property type="component" value="Unassembled WGS sequence"/>
</dbReference>
<dbReference type="AlphaFoldDB" id="A0A098B315"/>
<reference evidence="2 3" key="2">
    <citation type="submission" date="2015-12" db="EMBL/GenBank/DDBJ databases">
        <title>Draft Genome Sequence of Desulfitobacterium hafniense Strain DH, a Sulfate-reducing Bacterium Isolated from Paddy Soils.</title>
        <authorList>
            <person name="Bao P."/>
            <person name="Zhang X."/>
            <person name="Li G."/>
        </authorList>
    </citation>
    <scope>NUCLEOTIDE SEQUENCE [LARGE SCALE GENOMIC DNA]</scope>
    <source>
        <strain evidence="2 3">DH</strain>
    </source>
</reference>
<accession>A0A098B315</accession>
<dbReference type="OrthoDB" id="2157903at2"/>